<evidence type="ECO:0000256" key="14">
    <source>
        <dbReference type="ARBA" id="ARBA00048988"/>
    </source>
</evidence>
<dbReference type="EMBL" id="PCSD01000004">
    <property type="protein sequence ID" value="PIP34189.1"/>
    <property type="molecule type" value="Genomic_DNA"/>
</dbReference>
<evidence type="ECO:0000256" key="10">
    <source>
        <dbReference type="ARBA" id="ARBA00023204"/>
    </source>
</evidence>
<evidence type="ECO:0000313" key="19">
    <source>
        <dbReference type="EMBL" id="PIP34189.1"/>
    </source>
</evidence>
<keyword evidence="11" id="KW-0413">Isomerase</keyword>
<reference evidence="19 20" key="1">
    <citation type="submission" date="2017-09" db="EMBL/GenBank/DDBJ databases">
        <title>Depth-based differentiation of microbial function through sediment-hosted aquifers and enrichment of novel symbionts in the deep terrestrial subsurface.</title>
        <authorList>
            <person name="Probst A.J."/>
            <person name="Ladd B."/>
            <person name="Jarett J.K."/>
            <person name="Geller-Mcgrath D.E."/>
            <person name="Sieber C.M."/>
            <person name="Emerson J.B."/>
            <person name="Anantharaman K."/>
            <person name="Thomas B.C."/>
            <person name="Malmstrom R."/>
            <person name="Stieglmeier M."/>
            <person name="Klingl A."/>
            <person name="Woyke T."/>
            <person name="Ryan C.M."/>
            <person name="Banfield J.F."/>
        </authorList>
    </citation>
    <scope>NUCLEOTIDE SEQUENCE [LARGE SCALE GENOMIC DNA]</scope>
    <source>
        <strain evidence="19">CG23_combo_of_CG06-09_8_20_14_all_49_15</strain>
    </source>
</reference>
<dbReference type="PANTHER" id="PTHR11070">
    <property type="entry name" value="UVRD / RECB / PCRA DNA HELICASE FAMILY MEMBER"/>
    <property type="match status" value="1"/>
</dbReference>
<keyword evidence="6 15" id="KW-0347">Helicase</keyword>
<dbReference type="PROSITE" id="PS51217">
    <property type="entry name" value="UVRD_HELICASE_CTER"/>
    <property type="match status" value="1"/>
</dbReference>
<evidence type="ECO:0000256" key="9">
    <source>
        <dbReference type="ARBA" id="ARBA00023125"/>
    </source>
</evidence>
<evidence type="ECO:0000256" key="13">
    <source>
        <dbReference type="ARBA" id="ARBA00034808"/>
    </source>
</evidence>
<keyword evidence="4" id="KW-0227">DNA damage</keyword>
<evidence type="ECO:0000256" key="8">
    <source>
        <dbReference type="ARBA" id="ARBA00022840"/>
    </source>
</evidence>
<dbReference type="Gene3D" id="3.40.50.300">
    <property type="entry name" value="P-loop containing nucleotide triphosphate hydrolases"/>
    <property type="match status" value="2"/>
</dbReference>
<comment type="similarity">
    <text evidence="1">Belongs to the helicase family. UvrD subfamily.</text>
</comment>
<keyword evidence="2" id="KW-0540">Nuclease</keyword>
<evidence type="ECO:0000256" key="6">
    <source>
        <dbReference type="ARBA" id="ARBA00022806"/>
    </source>
</evidence>
<evidence type="ECO:0000256" key="16">
    <source>
        <dbReference type="SAM" id="MobiDB-lite"/>
    </source>
</evidence>
<accession>A0A2G9ZLY6</accession>
<feature type="binding site" evidence="15">
    <location>
        <begin position="27"/>
        <end position="34"/>
    </location>
    <ligand>
        <name>ATP</name>
        <dbReference type="ChEBI" id="CHEBI:30616"/>
    </ligand>
</feature>
<dbReference type="Pfam" id="PF12705">
    <property type="entry name" value="PDDEXK_1"/>
    <property type="match status" value="1"/>
</dbReference>
<evidence type="ECO:0000256" key="3">
    <source>
        <dbReference type="ARBA" id="ARBA00022741"/>
    </source>
</evidence>
<dbReference type="GO" id="GO:0000725">
    <property type="term" value="P:recombinational repair"/>
    <property type="evidence" value="ECO:0007669"/>
    <property type="project" value="TreeGrafter"/>
</dbReference>
<dbReference type="InterPro" id="IPR000212">
    <property type="entry name" value="DNA_helicase_UvrD/REP"/>
</dbReference>
<dbReference type="InterPro" id="IPR027417">
    <property type="entry name" value="P-loop_NTPase"/>
</dbReference>
<dbReference type="InterPro" id="IPR013986">
    <property type="entry name" value="DExx_box_DNA_helicase_dom_sf"/>
</dbReference>
<dbReference type="Pfam" id="PF00580">
    <property type="entry name" value="UvrD-helicase"/>
    <property type="match status" value="1"/>
</dbReference>
<dbReference type="Pfam" id="PF13361">
    <property type="entry name" value="UvrD_C"/>
    <property type="match status" value="1"/>
</dbReference>
<dbReference type="Gene3D" id="3.90.320.10">
    <property type="match status" value="1"/>
</dbReference>
<dbReference type="EC" id="5.6.2.4" evidence="13"/>
<dbReference type="InterPro" id="IPR014016">
    <property type="entry name" value="UvrD-like_ATP-bd"/>
</dbReference>
<gene>
    <name evidence="19" type="ORF">COX22_00345</name>
</gene>
<dbReference type="GO" id="GO:0043138">
    <property type="term" value="F:3'-5' DNA helicase activity"/>
    <property type="evidence" value="ECO:0007669"/>
    <property type="project" value="UniProtKB-EC"/>
</dbReference>
<dbReference type="PROSITE" id="PS51198">
    <property type="entry name" value="UVRD_HELICASE_ATP_BIND"/>
    <property type="match status" value="1"/>
</dbReference>
<dbReference type="Proteomes" id="UP000230729">
    <property type="component" value="Unassembled WGS sequence"/>
</dbReference>
<feature type="region of interest" description="Disordered" evidence="16">
    <location>
        <begin position="182"/>
        <end position="201"/>
    </location>
</feature>
<dbReference type="InterPro" id="IPR038726">
    <property type="entry name" value="PDDEXK_AddAB-type"/>
</dbReference>
<dbReference type="GO" id="GO:0005524">
    <property type="term" value="F:ATP binding"/>
    <property type="evidence" value="ECO:0007669"/>
    <property type="project" value="UniProtKB-UniRule"/>
</dbReference>
<evidence type="ECO:0000313" key="20">
    <source>
        <dbReference type="Proteomes" id="UP000230729"/>
    </source>
</evidence>
<comment type="caution">
    <text evidence="19">The sequence shown here is derived from an EMBL/GenBank/DDBJ whole genome shotgun (WGS) entry which is preliminary data.</text>
</comment>
<evidence type="ECO:0000256" key="12">
    <source>
        <dbReference type="ARBA" id="ARBA00034617"/>
    </source>
</evidence>
<name>A0A2G9ZLY6_9BACT</name>
<keyword evidence="9" id="KW-0238">DNA-binding</keyword>
<dbReference type="InterPro" id="IPR014017">
    <property type="entry name" value="DNA_helicase_UvrD-like_C"/>
</dbReference>
<dbReference type="GO" id="GO:0005829">
    <property type="term" value="C:cytosol"/>
    <property type="evidence" value="ECO:0007669"/>
    <property type="project" value="TreeGrafter"/>
</dbReference>
<dbReference type="AlphaFoldDB" id="A0A2G9ZLY6"/>
<evidence type="ECO:0000256" key="4">
    <source>
        <dbReference type="ARBA" id="ARBA00022763"/>
    </source>
</evidence>
<feature type="domain" description="UvrD-like helicase ATP-binding" evidence="17">
    <location>
        <begin position="6"/>
        <end position="325"/>
    </location>
</feature>
<dbReference type="InterPro" id="IPR011604">
    <property type="entry name" value="PDDEXK-like_dom_sf"/>
</dbReference>
<evidence type="ECO:0000256" key="11">
    <source>
        <dbReference type="ARBA" id="ARBA00023235"/>
    </source>
</evidence>
<dbReference type="InterPro" id="IPR011335">
    <property type="entry name" value="Restrct_endonuc-II-like"/>
</dbReference>
<dbReference type="SUPFAM" id="SSF52980">
    <property type="entry name" value="Restriction endonuclease-like"/>
    <property type="match status" value="1"/>
</dbReference>
<keyword evidence="3 15" id="KW-0547">Nucleotide-binding</keyword>
<dbReference type="PANTHER" id="PTHR11070:SF55">
    <property type="entry name" value="DNA 3'-5' HELICASE"/>
    <property type="match status" value="1"/>
</dbReference>
<evidence type="ECO:0000256" key="15">
    <source>
        <dbReference type="PROSITE-ProRule" id="PRU00560"/>
    </source>
</evidence>
<evidence type="ECO:0000256" key="5">
    <source>
        <dbReference type="ARBA" id="ARBA00022801"/>
    </source>
</evidence>
<keyword evidence="8 15" id="KW-0067">ATP-binding</keyword>
<dbReference type="Gene3D" id="1.10.486.10">
    <property type="entry name" value="PCRA, domain 4"/>
    <property type="match status" value="1"/>
</dbReference>
<sequence>MSDPLSHLNSEQQAAVTHRDGPLLIIAGAGTGKTTVITSRIAYLINNQLAADEEILALTFTEKAALEMSDRVGELLPFGYRDLWISTFHGFGERLLKQHGLEIGLPGDFRLLNEFEQWALVRKNLDRFSLDFYRPLGNPTKFIHALIKHFSRAKDENISPADYFHCAQEAQEDLDACLGGGSKKGRKKGAALDPDRTAREQETARRAEVANAYHIYQQLLLENNALDFGDLINYSLKLLRDRPAWLNHYRRQFKYILVDEFQDTNWAQYELVKLLAAPANNLAVVGDDDQSIYKFRGASVANILQFKKDFLKARQIALTKNYRNCQNILDLAYDFIQHNNPNRLECQLEKDRGAGDPALSKKLHSQRPDAGRIELLQGADRAGEVSLVMEKIAALKAEGRAGSWNDFAVLVRANDSARDFCQAFAAAGWPFQLFSSRGLYEKPVIIDLISYLKLLDNYHESSALFRVLNWPFWGFGWEEIANFSHLAGKKAWSLYEVLRQAGRLGLPAPLVDKAGKLLGLVEKHAAFARSRSAAEVAVAVLNETGYLAHLVGQAEQVARENLSYLNQFLDRIKDFTSVSGRTALSDFLVEYALELESGETGALSPDPEAGPDLIRVMTAHMAKGLEFKYVFLPNLVDKRFPTVERSEPIELPSALVKEILLSGDFHLEEERRLFYVALTRARDGVFFSWAPDYGGLRPKQPSRFLYEAGILQETPAIVRPPRDRLAAFAPAAVLAPSSPSGPRLPAPAYYSFTQLAAFDNCPYQYRFAHILKIPRPGKFVFSYGQTMHLALEKIFALVREKQGLGQKDLFGAPPPAQAKELLSWEEVDNIYKASWQDDWYESAAQKEEFRRKGRACLKDFFARHRRQWPEAIALEQGVNFRLAGHRFYGKIDRLDKQGPGLRIVDYKTGQPKSGGRLSPEDKQQLLLYQLAARQTYSQPIVNLRFYYLDDNSEADFLGTDEALAAAEKSFLGKIKKIEAACATNDFSPHPGPLCRYCDFFHICEHRAS</sequence>
<keyword evidence="7" id="KW-0269">Exonuclease</keyword>
<dbReference type="GO" id="GO:0004527">
    <property type="term" value="F:exonuclease activity"/>
    <property type="evidence" value="ECO:0007669"/>
    <property type="project" value="UniProtKB-KW"/>
</dbReference>
<dbReference type="SUPFAM" id="SSF52540">
    <property type="entry name" value="P-loop containing nucleoside triphosphate hydrolases"/>
    <property type="match status" value="1"/>
</dbReference>
<comment type="catalytic activity">
    <reaction evidence="12">
        <text>Couples ATP hydrolysis with the unwinding of duplex DNA by translocating in the 3'-5' direction.</text>
        <dbReference type="EC" id="5.6.2.4"/>
    </reaction>
</comment>
<dbReference type="GO" id="GO:0033202">
    <property type="term" value="C:DNA helicase complex"/>
    <property type="evidence" value="ECO:0007669"/>
    <property type="project" value="TreeGrafter"/>
</dbReference>
<evidence type="ECO:0000256" key="2">
    <source>
        <dbReference type="ARBA" id="ARBA00022722"/>
    </source>
</evidence>
<evidence type="ECO:0000256" key="1">
    <source>
        <dbReference type="ARBA" id="ARBA00009922"/>
    </source>
</evidence>
<organism evidence="19 20">
    <name type="scientific">Candidatus Falkowbacteria bacterium CG23_combo_of_CG06-09_8_20_14_all_49_15</name>
    <dbReference type="NCBI Taxonomy" id="1974572"/>
    <lineage>
        <taxon>Bacteria</taxon>
        <taxon>Candidatus Falkowiibacteriota</taxon>
    </lineage>
</organism>
<keyword evidence="5 15" id="KW-0378">Hydrolase</keyword>
<feature type="domain" description="UvrD-like helicase C-terminal" evidence="18">
    <location>
        <begin position="326"/>
        <end position="624"/>
    </location>
</feature>
<evidence type="ECO:0000259" key="17">
    <source>
        <dbReference type="PROSITE" id="PS51198"/>
    </source>
</evidence>
<dbReference type="Gene3D" id="1.10.10.160">
    <property type="match status" value="1"/>
</dbReference>
<evidence type="ECO:0000256" key="7">
    <source>
        <dbReference type="ARBA" id="ARBA00022839"/>
    </source>
</evidence>
<dbReference type="GO" id="GO:0003677">
    <property type="term" value="F:DNA binding"/>
    <property type="evidence" value="ECO:0007669"/>
    <property type="project" value="UniProtKB-KW"/>
</dbReference>
<evidence type="ECO:0000259" key="18">
    <source>
        <dbReference type="PROSITE" id="PS51217"/>
    </source>
</evidence>
<comment type="catalytic activity">
    <reaction evidence="14">
        <text>ATP + H2O = ADP + phosphate + H(+)</text>
        <dbReference type="Rhea" id="RHEA:13065"/>
        <dbReference type="ChEBI" id="CHEBI:15377"/>
        <dbReference type="ChEBI" id="CHEBI:15378"/>
        <dbReference type="ChEBI" id="CHEBI:30616"/>
        <dbReference type="ChEBI" id="CHEBI:43474"/>
        <dbReference type="ChEBI" id="CHEBI:456216"/>
        <dbReference type="EC" id="5.6.2.4"/>
    </reaction>
</comment>
<keyword evidence="10" id="KW-0234">DNA repair</keyword>
<protein>
    <recommendedName>
        <fullName evidence="13">DNA 3'-5' helicase</fullName>
        <ecNumber evidence="13">5.6.2.4</ecNumber>
    </recommendedName>
</protein>
<dbReference type="CDD" id="cd17932">
    <property type="entry name" value="DEXQc_UvrD"/>
    <property type="match status" value="1"/>
</dbReference>
<proteinExistence type="inferred from homology"/>